<reference evidence="1 2" key="1">
    <citation type="journal article" date="2018" name="Front. Plant Sci.">
        <title>Red Clover (Trifolium pratense) and Zigzag Clover (T. medium) - A Picture of Genomic Similarities and Differences.</title>
        <authorList>
            <person name="Dluhosova J."/>
            <person name="Istvanek J."/>
            <person name="Nedelnik J."/>
            <person name="Repkova J."/>
        </authorList>
    </citation>
    <scope>NUCLEOTIDE SEQUENCE [LARGE SCALE GENOMIC DNA]</scope>
    <source>
        <strain evidence="2">cv. 10/8</strain>
        <tissue evidence="1">Leaf</tissue>
    </source>
</reference>
<evidence type="ECO:0000313" key="2">
    <source>
        <dbReference type="Proteomes" id="UP000265520"/>
    </source>
</evidence>
<accession>A0A392TXH7</accession>
<name>A0A392TXH7_9FABA</name>
<evidence type="ECO:0000313" key="1">
    <source>
        <dbReference type="EMBL" id="MCI65177.1"/>
    </source>
</evidence>
<keyword evidence="2" id="KW-1185">Reference proteome</keyword>
<feature type="non-terminal residue" evidence="1">
    <location>
        <position position="1"/>
    </location>
</feature>
<dbReference type="Proteomes" id="UP000265520">
    <property type="component" value="Unassembled WGS sequence"/>
</dbReference>
<dbReference type="AlphaFoldDB" id="A0A392TXH7"/>
<sequence length="70" mass="7528">LAVVRGFAVGTVTGSDSRRFAAVGLEMITRVRRRRDRGSDSQSPPSSDSVSISLYFRFDSSGSASVLGCW</sequence>
<proteinExistence type="predicted"/>
<organism evidence="1 2">
    <name type="scientific">Trifolium medium</name>
    <dbReference type="NCBI Taxonomy" id="97028"/>
    <lineage>
        <taxon>Eukaryota</taxon>
        <taxon>Viridiplantae</taxon>
        <taxon>Streptophyta</taxon>
        <taxon>Embryophyta</taxon>
        <taxon>Tracheophyta</taxon>
        <taxon>Spermatophyta</taxon>
        <taxon>Magnoliopsida</taxon>
        <taxon>eudicotyledons</taxon>
        <taxon>Gunneridae</taxon>
        <taxon>Pentapetalae</taxon>
        <taxon>rosids</taxon>
        <taxon>fabids</taxon>
        <taxon>Fabales</taxon>
        <taxon>Fabaceae</taxon>
        <taxon>Papilionoideae</taxon>
        <taxon>50 kb inversion clade</taxon>
        <taxon>NPAAA clade</taxon>
        <taxon>Hologalegina</taxon>
        <taxon>IRL clade</taxon>
        <taxon>Trifolieae</taxon>
        <taxon>Trifolium</taxon>
    </lineage>
</organism>
<comment type="caution">
    <text evidence="1">The sequence shown here is derived from an EMBL/GenBank/DDBJ whole genome shotgun (WGS) entry which is preliminary data.</text>
</comment>
<protein>
    <submittedName>
        <fullName evidence="1">Uncharacterized protein</fullName>
    </submittedName>
</protein>
<dbReference type="EMBL" id="LXQA010671051">
    <property type="protein sequence ID" value="MCI65177.1"/>
    <property type="molecule type" value="Genomic_DNA"/>
</dbReference>